<proteinExistence type="predicted"/>
<keyword evidence="2" id="KW-0732">Signal</keyword>
<dbReference type="AlphaFoldDB" id="A0A061IRP1"/>
<keyword evidence="1" id="KW-0472">Membrane</keyword>
<evidence type="ECO:0000256" key="1">
    <source>
        <dbReference type="SAM" id="Phobius"/>
    </source>
</evidence>
<feature type="signal peptide" evidence="2">
    <location>
        <begin position="1"/>
        <end position="19"/>
    </location>
</feature>
<evidence type="ECO:0000256" key="2">
    <source>
        <dbReference type="SAM" id="SignalP"/>
    </source>
</evidence>
<accession>A0A061IRP1</accession>
<keyword evidence="1" id="KW-1133">Transmembrane helix</keyword>
<comment type="caution">
    <text evidence="3">The sequence shown here is derived from an EMBL/GenBank/DDBJ whole genome shotgun (WGS) entry which is preliminary data.</text>
</comment>
<evidence type="ECO:0000313" key="4">
    <source>
        <dbReference type="Proteomes" id="UP000031737"/>
    </source>
</evidence>
<keyword evidence="1" id="KW-0812">Transmembrane</keyword>
<feature type="transmembrane region" description="Helical" evidence="1">
    <location>
        <begin position="37"/>
        <end position="55"/>
    </location>
</feature>
<evidence type="ECO:0008006" key="5">
    <source>
        <dbReference type="Google" id="ProtNLM"/>
    </source>
</evidence>
<evidence type="ECO:0000313" key="3">
    <source>
        <dbReference type="EMBL" id="ESL04789.1"/>
    </source>
</evidence>
<dbReference type="VEuPathDB" id="TriTrypDB:TRSC58_07690"/>
<gene>
    <name evidence="3" type="ORF">TRSC58_07690</name>
</gene>
<reference evidence="3 4" key="1">
    <citation type="submission" date="2013-07" db="EMBL/GenBank/DDBJ databases">
        <authorList>
            <person name="Stoco P.H."/>
            <person name="Wagner G."/>
            <person name="Gerber A."/>
            <person name="Zaha A."/>
            <person name="Thompson C."/>
            <person name="Bartholomeu D.C."/>
            <person name="Luckemeyer D.D."/>
            <person name="Bahia D."/>
            <person name="Loreto E."/>
            <person name="Prestes E.B."/>
            <person name="Lima F.M."/>
            <person name="Rodrigues-Luiz G."/>
            <person name="Vallejo G.A."/>
            <person name="Filho J.F."/>
            <person name="Monteiro K.M."/>
            <person name="Tyler K.M."/>
            <person name="de Almeida L.G."/>
            <person name="Ortiz M.F."/>
            <person name="Siervo M.A."/>
            <person name="de Moraes M.H."/>
            <person name="Cunha O.L."/>
            <person name="Mendonca-Neto R."/>
            <person name="Silva R."/>
            <person name="Teixeira S.M."/>
            <person name="Murta S.M."/>
            <person name="Sincero T.C."/>
            <person name="Mendes T.A."/>
            <person name="Urmenyi T.P."/>
            <person name="Silva V.G."/>
            <person name="da Rocha W.D."/>
            <person name="Andersson B."/>
            <person name="Romanha A.J."/>
            <person name="Steindel M."/>
            <person name="de Vasconcelos A.T."/>
            <person name="Grisard E.C."/>
        </authorList>
    </citation>
    <scope>NUCLEOTIDE SEQUENCE [LARGE SCALE GENOMIC DNA]</scope>
    <source>
        <strain evidence="3 4">SC58</strain>
    </source>
</reference>
<dbReference type="EMBL" id="AUPL01008747">
    <property type="protein sequence ID" value="ESL04789.1"/>
    <property type="molecule type" value="Genomic_DNA"/>
</dbReference>
<name>A0A061IRP1_TRYRA</name>
<keyword evidence="4" id="KW-1185">Reference proteome</keyword>
<organism evidence="3 4">
    <name type="scientific">Trypanosoma rangeli SC58</name>
    <dbReference type="NCBI Taxonomy" id="429131"/>
    <lineage>
        <taxon>Eukaryota</taxon>
        <taxon>Discoba</taxon>
        <taxon>Euglenozoa</taxon>
        <taxon>Kinetoplastea</taxon>
        <taxon>Metakinetoplastina</taxon>
        <taxon>Trypanosomatida</taxon>
        <taxon>Trypanosomatidae</taxon>
        <taxon>Trypanosoma</taxon>
        <taxon>Herpetosoma</taxon>
    </lineage>
</organism>
<protein>
    <recommendedName>
        <fullName evidence="5">Secreted protein</fullName>
    </recommendedName>
</protein>
<feature type="chain" id="PRO_5001600972" description="Secreted protein" evidence="2">
    <location>
        <begin position="20"/>
        <end position="83"/>
    </location>
</feature>
<dbReference type="Proteomes" id="UP000031737">
    <property type="component" value="Unassembled WGS sequence"/>
</dbReference>
<sequence>MFSLLPFFFLSLLPSPSFLHMCVLYRTATAQYEGKMFCLHFYFLLWVVVVVVVEGDDRCVGFARIRIVHCLSPTFSLCVCVCV</sequence>